<evidence type="ECO:0000256" key="1">
    <source>
        <dbReference type="SAM" id="MobiDB-lite"/>
    </source>
</evidence>
<keyword evidence="3" id="KW-1185">Reference proteome</keyword>
<evidence type="ECO:0000313" key="2">
    <source>
        <dbReference type="EMBL" id="PSN72513.1"/>
    </source>
</evidence>
<sequence length="309" mass="36170">MAPRRDKKLGVTSGSSDKTKTEKSDKTGAKLRKYPEPESRTKFLELPGEIRNLIYQQSIEEDVVRLRRLPSRRSYSPGPIYCQDVDPTNLISSQFGGLSLTCKQIRSEYFAIYLTKTTFEVGFKDLNTFLQDFFPHPYEDMEGNLQVCIDCVHGYVYWEDRVDLLPLLQLLSHCPNLNCSFVAHYFEHKNRIPSLNKLLRRGEATFLEFLSSNEAERISMVEVIFWNVSIKIGIDPRLPQGWEEEHIFSLNYWPNSLSGLRTIGLADAEQRDKFDIKIRRRSQRQDKRARVWRVLFRENIIIAKVHYLD</sequence>
<gene>
    <name evidence="2" type="ORF">BS50DRAFT_658424</name>
</gene>
<feature type="compositionally biased region" description="Basic and acidic residues" evidence="1">
    <location>
        <begin position="17"/>
        <end position="36"/>
    </location>
</feature>
<evidence type="ECO:0008006" key="4">
    <source>
        <dbReference type="Google" id="ProtNLM"/>
    </source>
</evidence>
<organism evidence="2 3">
    <name type="scientific">Corynespora cassiicola Philippines</name>
    <dbReference type="NCBI Taxonomy" id="1448308"/>
    <lineage>
        <taxon>Eukaryota</taxon>
        <taxon>Fungi</taxon>
        <taxon>Dikarya</taxon>
        <taxon>Ascomycota</taxon>
        <taxon>Pezizomycotina</taxon>
        <taxon>Dothideomycetes</taxon>
        <taxon>Pleosporomycetidae</taxon>
        <taxon>Pleosporales</taxon>
        <taxon>Corynesporascaceae</taxon>
        <taxon>Corynespora</taxon>
    </lineage>
</organism>
<dbReference type="Proteomes" id="UP000240883">
    <property type="component" value="Unassembled WGS sequence"/>
</dbReference>
<accession>A0A2T2P4I2</accession>
<feature type="region of interest" description="Disordered" evidence="1">
    <location>
        <begin position="1"/>
        <end position="36"/>
    </location>
</feature>
<dbReference type="PANTHER" id="PTHR38790:SF4">
    <property type="entry name" value="2EXR DOMAIN-CONTAINING PROTEIN"/>
    <property type="match status" value="1"/>
</dbReference>
<dbReference type="OrthoDB" id="4133832at2759"/>
<dbReference type="PANTHER" id="PTHR38790">
    <property type="entry name" value="2EXR DOMAIN-CONTAINING PROTEIN-RELATED"/>
    <property type="match status" value="1"/>
</dbReference>
<dbReference type="AlphaFoldDB" id="A0A2T2P4I2"/>
<dbReference type="EMBL" id="KZ678130">
    <property type="protein sequence ID" value="PSN72513.1"/>
    <property type="molecule type" value="Genomic_DNA"/>
</dbReference>
<protein>
    <recommendedName>
        <fullName evidence="4">F-box domain-containing protein</fullName>
    </recommendedName>
</protein>
<reference evidence="2 3" key="1">
    <citation type="journal article" date="2018" name="Front. Microbiol.">
        <title>Genome-Wide Analysis of Corynespora cassiicola Leaf Fall Disease Putative Effectors.</title>
        <authorList>
            <person name="Lopez D."/>
            <person name="Ribeiro S."/>
            <person name="Label P."/>
            <person name="Fumanal B."/>
            <person name="Venisse J.S."/>
            <person name="Kohler A."/>
            <person name="de Oliveira R.R."/>
            <person name="Labutti K."/>
            <person name="Lipzen A."/>
            <person name="Lail K."/>
            <person name="Bauer D."/>
            <person name="Ohm R.A."/>
            <person name="Barry K.W."/>
            <person name="Spatafora J."/>
            <person name="Grigoriev I.V."/>
            <person name="Martin F.M."/>
            <person name="Pujade-Renaud V."/>
        </authorList>
    </citation>
    <scope>NUCLEOTIDE SEQUENCE [LARGE SCALE GENOMIC DNA]</scope>
    <source>
        <strain evidence="2 3">Philippines</strain>
    </source>
</reference>
<proteinExistence type="predicted"/>
<evidence type="ECO:0000313" key="3">
    <source>
        <dbReference type="Proteomes" id="UP000240883"/>
    </source>
</evidence>
<name>A0A2T2P4I2_CORCC</name>